<keyword evidence="3" id="KW-0808">Transferase</keyword>
<dbReference type="InterPro" id="IPR023404">
    <property type="entry name" value="rSAM_horseshoe"/>
</dbReference>
<evidence type="ECO:0000256" key="3">
    <source>
        <dbReference type="ARBA" id="ARBA00022679"/>
    </source>
</evidence>
<dbReference type="GO" id="GO:0051539">
    <property type="term" value="F:4 iron, 4 sulfur cluster binding"/>
    <property type="evidence" value="ECO:0007669"/>
    <property type="project" value="UniProtKB-KW"/>
</dbReference>
<dbReference type="GO" id="GO:0035597">
    <property type="term" value="F:tRNA-2-methylthio-N(6)-dimethylallyladenosine(37) synthase activity"/>
    <property type="evidence" value="ECO:0007669"/>
    <property type="project" value="TreeGrafter"/>
</dbReference>
<dbReference type="FunFam" id="3.80.30.20:FF:000001">
    <property type="entry name" value="tRNA-2-methylthio-N(6)-dimethylallyladenosine synthase 2"/>
    <property type="match status" value="1"/>
</dbReference>
<dbReference type="PROSITE" id="PS01278">
    <property type="entry name" value="MTTASE_RADICAL"/>
    <property type="match status" value="1"/>
</dbReference>
<evidence type="ECO:0000259" key="8">
    <source>
        <dbReference type="PROSITE" id="PS51449"/>
    </source>
</evidence>
<dbReference type="GO" id="GO:0005829">
    <property type="term" value="C:cytosol"/>
    <property type="evidence" value="ECO:0007669"/>
    <property type="project" value="TreeGrafter"/>
</dbReference>
<dbReference type="InterPro" id="IPR006638">
    <property type="entry name" value="Elp3/MiaA/NifB-like_rSAM"/>
</dbReference>
<keyword evidence="6" id="KW-0408">Iron</keyword>
<dbReference type="CDD" id="cd01335">
    <property type="entry name" value="Radical_SAM"/>
    <property type="match status" value="1"/>
</dbReference>
<dbReference type="Gene3D" id="3.40.50.12160">
    <property type="entry name" value="Methylthiotransferase, N-terminal domain"/>
    <property type="match status" value="1"/>
</dbReference>
<dbReference type="Proteomes" id="UP000231252">
    <property type="component" value="Unassembled WGS sequence"/>
</dbReference>
<feature type="domain" description="Radical SAM core" evidence="9">
    <location>
        <begin position="153"/>
        <end position="393"/>
    </location>
</feature>
<keyword evidence="7" id="KW-0411">Iron-sulfur</keyword>
<dbReference type="SMART" id="SM00729">
    <property type="entry name" value="Elp3"/>
    <property type="match status" value="1"/>
</dbReference>
<evidence type="ECO:0000256" key="7">
    <source>
        <dbReference type="ARBA" id="ARBA00023014"/>
    </source>
</evidence>
<evidence type="ECO:0000256" key="2">
    <source>
        <dbReference type="ARBA" id="ARBA00022485"/>
    </source>
</evidence>
<organism evidence="10 11">
    <name type="scientific">candidate division WWE3 bacterium CG08_land_8_20_14_0_20_41_10</name>
    <dbReference type="NCBI Taxonomy" id="1975085"/>
    <lineage>
        <taxon>Bacteria</taxon>
        <taxon>Katanobacteria</taxon>
    </lineage>
</organism>
<reference evidence="11" key="1">
    <citation type="submission" date="2017-09" db="EMBL/GenBank/DDBJ databases">
        <title>Depth-based differentiation of microbial function through sediment-hosted aquifers and enrichment of novel symbionts in the deep terrestrial subsurface.</title>
        <authorList>
            <person name="Probst A.J."/>
            <person name="Ladd B."/>
            <person name="Jarett J.K."/>
            <person name="Geller-Mcgrath D.E."/>
            <person name="Sieber C.M.K."/>
            <person name="Emerson J.B."/>
            <person name="Anantharaman K."/>
            <person name="Thomas B.C."/>
            <person name="Malmstrom R."/>
            <person name="Stieglmeier M."/>
            <person name="Klingl A."/>
            <person name="Woyke T."/>
            <person name="Ryan C.M."/>
            <person name="Banfield J.F."/>
        </authorList>
    </citation>
    <scope>NUCLEOTIDE SEQUENCE [LARGE SCALE GENOMIC DNA]</scope>
</reference>
<dbReference type="EMBL" id="PEYU01000049">
    <property type="protein sequence ID" value="PIS22375.1"/>
    <property type="molecule type" value="Genomic_DNA"/>
</dbReference>
<dbReference type="PANTHER" id="PTHR43020">
    <property type="entry name" value="CDK5 REGULATORY SUBUNIT-ASSOCIATED PROTEIN 1"/>
    <property type="match status" value="1"/>
</dbReference>
<evidence type="ECO:0000256" key="6">
    <source>
        <dbReference type="ARBA" id="ARBA00023004"/>
    </source>
</evidence>
<gene>
    <name evidence="10" type="ORF">COT50_02280</name>
</gene>
<dbReference type="AlphaFoldDB" id="A0A2H0XC37"/>
<accession>A0A2H0XC37</accession>
<dbReference type="NCBIfam" id="TIGR00089">
    <property type="entry name" value="MiaB/RimO family radical SAM methylthiotransferase"/>
    <property type="match status" value="1"/>
</dbReference>
<feature type="domain" description="MTTase N-terminal" evidence="8">
    <location>
        <begin position="5"/>
        <end position="143"/>
    </location>
</feature>
<dbReference type="Gene3D" id="3.80.30.20">
    <property type="entry name" value="tm_1862 like domain"/>
    <property type="match status" value="1"/>
</dbReference>
<evidence type="ECO:0000313" key="10">
    <source>
        <dbReference type="EMBL" id="PIS22375.1"/>
    </source>
</evidence>
<keyword evidence="2" id="KW-0004">4Fe-4S</keyword>
<dbReference type="InterPro" id="IPR013848">
    <property type="entry name" value="Methylthiotransferase_N"/>
</dbReference>
<dbReference type="InterPro" id="IPR007197">
    <property type="entry name" value="rSAM"/>
</dbReference>
<dbReference type="PROSITE" id="PS51449">
    <property type="entry name" value="MTTASE_N"/>
    <property type="match status" value="1"/>
</dbReference>
<evidence type="ECO:0000313" key="11">
    <source>
        <dbReference type="Proteomes" id="UP000231252"/>
    </source>
</evidence>
<keyword evidence="4" id="KW-0949">S-adenosyl-L-methionine</keyword>
<evidence type="ECO:0000256" key="1">
    <source>
        <dbReference type="ARBA" id="ARBA00001966"/>
    </source>
</evidence>
<name>A0A2H0XC37_UNCKA</name>
<evidence type="ECO:0000256" key="4">
    <source>
        <dbReference type="ARBA" id="ARBA00022691"/>
    </source>
</evidence>
<dbReference type="SFLD" id="SFLDG01082">
    <property type="entry name" value="B12-binding_domain_containing"/>
    <property type="match status" value="1"/>
</dbReference>
<evidence type="ECO:0000259" key="9">
    <source>
        <dbReference type="PROSITE" id="PS51918"/>
    </source>
</evidence>
<evidence type="ECO:0000256" key="5">
    <source>
        <dbReference type="ARBA" id="ARBA00022723"/>
    </source>
</evidence>
<dbReference type="SFLD" id="SFLDS00029">
    <property type="entry name" value="Radical_SAM"/>
    <property type="match status" value="1"/>
</dbReference>
<keyword evidence="5" id="KW-0479">Metal-binding</keyword>
<dbReference type="InterPro" id="IPR020612">
    <property type="entry name" value="Methylthiotransferase_CS"/>
</dbReference>
<dbReference type="SUPFAM" id="SSF102114">
    <property type="entry name" value="Radical SAM enzymes"/>
    <property type="match status" value="1"/>
</dbReference>
<dbReference type="Pfam" id="PF04055">
    <property type="entry name" value="Radical_SAM"/>
    <property type="match status" value="1"/>
</dbReference>
<dbReference type="InterPro" id="IPR038135">
    <property type="entry name" value="Methylthiotransferase_N_sf"/>
</dbReference>
<comment type="cofactor">
    <cofactor evidence="1">
        <name>[4Fe-4S] cluster</name>
        <dbReference type="ChEBI" id="CHEBI:49883"/>
    </cofactor>
</comment>
<dbReference type="PANTHER" id="PTHR43020:SF2">
    <property type="entry name" value="MITOCHONDRIAL TRNA METHYLTHIOTRANSFERASE CDK5RAP1"/>
    <property type="match status" value="1"/>
</dbReference>
<dbReference type="Pfam" id="PF00919">
    <property type="entry name" value="UPF0004"/>
    <property type="match status" value="1"/>
</dbReference>
<dbReference type="InterPro" id="IPR058240">
    <property type="entry name" value="rSAM_sf"/>
</dbReference>
<protein>
    <submittedName>
        <fullName evidence="10">Uncharacterized protein</fullName>
    </submittedName>
</protein>
<comment type="caution">
    <text evidence="10">The sequence shown here is derived from an EMBL/GenBank/DDBJ whole genome shotgun (WGS) entry which is preliminary data.</text>
</comment>
<sequence>MDSAKRYYIKTFGCQANLADSGTMGGILEALGYERFAPTVDEKEDLVLEEVLRNVGLLIINTCSVRQKSEDKVYGMGKMVKRVFNDVGKKPTIILSGCMVGSAMGERKRFELDTLKKKMPWVDDWIGTTDIAVLPNILLESKKVDLKEISPTVEAGDFAYVNISTGCDNFCSYCVVPYARGKEISRQREDIVRDVENLIDRGYKRIMLCGQNVNSWGLGTKEKFNLRSGESKKTPFADLLREVQSLDGLEELAFISSNPFDFTQELIKVLPLPKMSKYLHIAVQSGNNEVLKKMNRRHTVEEFISLVRAIEKAVPDIELGTDIIVGFPGETREQFMDTVGLFKTIKFKVAFISIYSPRQGTPAEKFYQDDVSHTEKKWRHAYLTKVWRERLKSVK</sequence>
<dbReference type="PROSITE" id="PS51918">
    <property type="entry name" value="RADICAL_SAM"/>
    <property type="match status" value="1"/>
</dbReference>
<dbReference type="GO" id="GO:0046872">
    <property type="term" value="F:metal ion binding"/>
    <property type="evidence" value="ECO:0007669"/>
    <property type="project" value="UniProtKB-KW"/>
</dbReference>
<dbReference type="InterPro" id="IPR005839">
    <property type="entry name" value="Methylthiotransferase"/>
</dbReference>
<proteinExistence type="predicted"/>